<dbReference type="AlphaFoldDB" id="A0A9D2BZ97"/>
<organism evidence="1 2">
    <name type="scientific">Candidatus Flavonifractor merdigallinarum</name>
    <dbReference type="NCBI Taxonomy" id="2838589"/>
    <lineage>
        <taxon>Bacteria</taxon>
        <taxon>Bacillati</taxon>
        <taxon>Bacillota</taxon>
        <taxon>Clostridia</taxon>
        <taxon>Eubacteriales</taxon>
        <taxon>Oscillospiraceae</taxon>
        <taxon>Flavonifractor</taxon>
    </lineage>
</organism>
<reference evidence="1" key="1">
    <citation type="journal article" date="2021" name="PeerJ">
        <title>Extensive microbial diversity within the chicken gut microbiome revealed by metagenomics and culture.</title>
        <authorList>
            <person name="Gilroy R."/>
            <person name="Ravi A."/>
            <person name="Getino M."/>
            <person name="Pursley I."/>
            <person name="Horton D.L."/>
            <person name="Alikhan N.F."/>
            <person name="Baker D."/>
            <person name="Gharbi K."/>
            <person name="Hall N."/>
            <person name="Watson M."/>
            <person name="Adriaenssens E.M."/>
            <person name="Foster-Nyarko E."/>
            <person name="Jarju S."/>
            <person name="Secka A."/>
            <person name="Antonio M."/>
            <person name="Oren A."/>
            <person name="Chaudhuri R.R."/>
            <person name="La Ragione R."/>
            <person name="Hildebrand F."/>
            <person name="Pallen M.J."/>
        </authorList>
    </citation>
    <scope>NUCLEOTIDE SEQUENCE</scope>
    <source>
        <strain evidence="1">ChiBcec16_6824</strain>
    </source>
</reference>
<dbReference type="EMBL" id="DXDX01000126">
    <property type="protein sequence ID" value="HIY21603.1"/>
    <property type="molecule type" value="Genomic_DNA"/>
</dbReference>
<protein>
    <submittedName>
        <fullName evidence="1">Uncharacterized protein</fullName>
    </submittedName>
</protein>
<sequence>MSNVITLHEGEPDEETLTMNNGLTDVFLGTLVLSGSLLARREEEKRLIVWLAERDQAAVGLGMVGFDLAELPWDSRTFEQDRAFLLRAIDGAKGKLGWEYLDWTPSEERLFPALEQFSRMVNRLRACDIQPEALRQWLLAAGEDDPIRRGFPTCPVHHTLLTVFGCLLCHG</sequence>
<reference evidence="1" key="2">
    <citation type="submission" date="2021-04" db="EMBL/GenBank/DDBJ databases">
        <authorList>
            <person name="Gilroy R."/>
        </authorList>
    </citation>
    <scope>NUCLEOTIDE SEQUENCE</scope>
    <source>
        <strain evidence="1">ChiBcec16_6824</strain>
    </source>
</reference>
<comment type="caution">
    <text evidence="1">The sequence shown here is derived from an EMBL/GenBank/DDBJ whole genome shotgun (WGS) entry which is preliminary data.</text>
</comment>
<evidence type="ECO:0000313" key="2">
    <source>
        <dbReference type="Proteomes" id="UP000823868"/>
    </source>
</evidence>
<gene>
    <name evidence="1" type="ORF">H9841_06870</name>
</gene>
<accession>A0A9D2BZ97</accession>
<proteinExistence type="predicted"/>
<name>A0A9D2BZ97_9FIRM</name>
<evidence type="ECO:0000313" key="1">
    <source>
        <dbReference type="EMBL" id="HIY21603.1"/>
    </source>
</evidence>
<dbReference type="Proteomes" id="UP000823868">
    <property type="component" value="Unassembled WGS sequence"/>
</dbReference>